<dbReference type="InterPro" id="IPR050807">
    <property type="entry name" value="TransReg_Diox_bact_type"/>
</dbReference>
<dbReference type="EMBL" id="JAAXPC010000001">
    <property type="protein sequence ID" value="NKY00182.1"/>
    <property type="molecule type" value="Genomic_DNA"/>
</dbReference>
<evidence type="ECO:0000259" key="3">
    <source>
        <dbReference type="PROSITE" id="PS50943"/>
    </source>
</evidence>
<gene>
    <name evidence="4" type="ORF">HGA05_01120</name>
</gene>
<evidence type="ECO:0000256" key="2">
    <source>
        <dbReference type="SAM" id="MobiDB-lite"/>
    </source>
</evidence>
<protein>
    <submittedName>
        <fullName evidence="4">Helix-turn-helix transcriptional regulator</fullName>
    </submittedName>
</protein>
<dbReference type="CDD" id="cd00093">
    <property type="entry name" value="HTH_XRE"/>
    <property type="match status" value="1"/>
</dbReference>
<dbReference type="RefSeq" id="WP_035728807.1">
    <property type="nucleotide sequence ID" value="NZ_CP085887.1"/>
</dbReference>
<dbReference type="Gene3D" id="1.10.260.40">
    <property type="entry name" value="lambda repressor-like DNA-binding domains"/>
    <property type="match status" value="1"/>
</dbReference>
<keyword evidence="1" id="KW-0238">DNA-binding</keyword>
<dbReference type="InterPro" id="IPR014710">
    <property type="entry name" value="RmlC-like_jellyroll"/>
</dbReference>
<organism evidence="4 5">
    <name type="scientific">Gordonia polyisoprenivorans</name>
    <dbReference type="NCBI Taxonomy" id="84595"/>
    <lineage>
        <taxon>Bacteria</taxon>
        <taxon>Bacillati</taxon>
        <taxon>Actinomycetota</taxon>
        <taxon>Actinomycetes</taxon>
        <taxon>Mycobacteriales</taxon>
        <taxon>Gordoniaceae</taxon>
        <taxon>Gordonia</taxon>
    </lineage>
</organism>
<dbReference type="Proteomes" id="UP000563898">
    <property type="component" value="Unassembled WGS sequence"/>
</dbReference>
<name>A0A846WED7_9ACTN</name>
<feature type="compositionally biased region" description="Low complexity" evidence="2">
    <location>
        <begin position="168"/>
        <end position="185"/>
    </location>
</feature>
<feature type="compositionally biased region" description="Basic and acidic residues" evidence="2">
    <location>
        <begin position="152"/>
        <end position="161"/>
    </location>
</feature>
<dbReference type="Gene3D" id="2.60.120.10">
    <property type="entry name" value="Jelly Rolls"/>
    <property type="match status" value="1"/>
</dbReference>
<dbReference type="SUPFAM" id="SSF51182">
    <property type="entry name" value="RmlC-like cupins"/>
    <property type="match status" value="1"/>
</dbReference>
<dbReference type="SMART" id="SM00530">
    <property type="entry name" value="HTH_XRE"/>
    <property type="match status" value="1"/>
</dbReference>
<evidence type="ECO:0000313" key="5">
    <source>
        <dbReference type="Proteomes" id="UP000563898"/>
    </source>
</evidence>
<dbReference type="GO" id="GO:0003700">
    <property type="term" value="F:DNA-binding transcription factor activity"/>
    <property type="evidence" value="ECO:0007669"/>
    <property type="project" value="TreeGrafter"/>
</dbReference>
<dbReference type="SUPFAM" id="SSF47413">
    <property type="entry name" value="lambda repressor-like DNA-binding domains"/>
    <property type="match status" value="1"/>
</dbReference>
<sequence>MEHPGRSAVGARITAARERRGMSLSALARAAGIGKGSLSELESGRRNPTLDTLYAVAGPLGVPLTALLGEESGTEGSGPHLSARLLHVEHHLGGATTEVFWLAVHPGGTTISPAHGPGVVEHVRVVRGHVTAGPLGAENTAGPGRSLQWMSDTDHSYRSDDGALAVLTIDSPETPDSPDTPNTPDTQPPDRQRPPRPKP</sequence>
<dbReference type="AlphaFoldDB" id="A0A846WED7"/>
<feature type="domain" description="HTH cro/C1-type" evidence="3">
    <location>
        <begin position="13"/>
        <end position="67"/>
    </location>
</feature>
<evidence type="ECO:0000313" key="4">
    <source>
        <dbReference type="EMBL" id="NKY00182.1"/>
    </source>
</evidence>
<comment type="caution">
    <text evidence="4">The sequence shown here is derived from an EMBL/GenBank/DDBJ whole genome shotgun (WGS) entry which is preliminary data.</text>
</comment>
<dbReference type="PANTHER" id="PTHR46797">
    <property type="entry name" value="HTH-TYPE TRANSCRIPTIONAL REGULATOR"/>
    <property type="match status" value="1"/>
</dbReference>
<dbReference type="InterPro" id="IPR010982">
    <property type="entry name" value="Lambda_DNA-bd_dom_sf"/>
</dbReference>
<accession>A0A846WED7</accession>
<feature type="region of interest" description="Disordered" evidence="2">
    <location>
        <begin position="133"/>
        <end position="199"/>
    </location>
</feature>
<dbReference type="PANTHER" id="PTHR46797:SF1">
    <property type="entry name" value="METHYLPHOSPHONATE SYNTHASE"/>
    <property type="match status" value="1"/>
</dbReference>
<dbReference type="InterPro" id="IPR011051">
    <property type="entry name" value="RmlC_Cupin_sf"/>
</dbReference>
<dbReference type="PROSITE" id="PS50943">
    <property type="entry name" value="HTH_CROC1"/>
    <property type="match status" value="1"/>
</dbReference>
<dbReference type="GO" id="GO:0005829">
    <property type="term" value="C:cytosol"/>
    <property type="evidence" value="ECO:0007669"/>
    <property type="project" value="TreeGrafter"/>
</dbReference>
<dbReference type="GO" id="GO:0003677">
    <property type="term" value="F:DNA binding"/>
    <property type="evidence" value="ECO:0007669"/>
    <property type="project" value="UniProtKB-KW"/>
</dbReference>
<reference evidence="4 5" key="1">
    <citation type="submission" date="2020-04" db="EMBL/GenBank/DDBJ databases">
        <title>MicrobeNet Type strains.</title>
        <authorList>
            <person name="Nicholson A.C."/>
        </authorList>
    </citation>
    <scope>NUCLEOTIDE SEQUENCE [LARGE SCALE GENOMIC DNA]</scope>
    <source>
        <strain evidence="4 5">ATCC BAA-14</strain>
    </source>
</reference>
<dbReference type="Pfam" id="PF01381">
    <property type="entry name" value="HTH_3"/>
    <property type="match status" value="1"/>
</dbReference>
<dbReference type="InterPro" id="IPR001387">
    <property type="entry name" value="Cro/C1-type_HTH"/>
</dbReference>
<proteinExistence type="predicted"/>
<evidence type="ECO:0000256" key="1">
    <source>
        <dbReference type="ARBA" id="ARBA00023125"/>
    </source>
</evidence>